<keyword evidence="1" id="KW-1133">Transmembrane helix</keyword>
<dbReference type="AlphaFoldDB" id="A0A4R2KXE7"/>
<comment type="caution">
    <text evidence="2">The sequence shown here is derived from an EMBL/GenBank/DDBJ whole genome shotgun (WGS) entry which is preliminary data.</text>
</comment>
<gene>
    <name evidence="2" type="ORF">EV688_106137</name>
</gene>
<feature type="transmembrane region" description="Helical" evidence="1">
    <location>
        <begin position="90"/>
        <end position="110"/>
    </location>
</feature>
<keyword evidence="1" id="KW-0472">Membrane</keyword>
<sequence>MSAGVTRQGASAWLWGLVWGAWLLLFLQQTADAWLREVPWVIWCGKLLPLLMFAPGMLRDRLRSFIWLCFMCLLYFIALVQYLFAAPASLLAQTGMLAVVALFIAAMMYVRARGPELRAGNQPATSPEG</sequence>
<evidence type="ECO:0000256" key="1">
    <source>
        <dbReference type="SAM" id="Phobius"/>
    </source>
</evidence>
<keyword evidence="3" id="KW-1185">Reference proteome</keyword>
<evidence type="ECO:0000313" key="2">
    <source>
        <dbReference type="EMBL" id="TCO75946.1"/>
    </source>
</evidence>
<feature type="transmembrane region" description="Helical" evidence="1">
    <location>
        <begin position="12"/>
        <end position="28"/>
    </location>
</feature>
<organism evidence="2 3">
    <name type="scientific">Chromatocurvus halotolerans</name>
    <dbReference type="NCBI Taxonomy" id="1132028"/>
    <lineage>
        <taxon>Bacteria</taxon>
        <taxon>Pseudomonadati</taxon>
        <taxon>Pseudomonadota</taxon>
        <taxon>Gammaproteobacteria</taxon>
        <taxon>Cellvibrionales</taxon>
        <taxon>Halieaceae</taxon>
        <taxon>Chromatocurvus</taxon>
    </lineage>
</organism>
<reference evidence="2 3" key="1">
    <citation type="submission" date="2019-03" db="EMBL/GenBank/DDBJ databases">
        <title>Genomic Encyclopedia of Type Strains, Phase IV (KMG-IV): sequencing the most valuable type-strain genomes for metagenomic binning, comparative biology and taxonomic classification.</title>
        <authorList>
            <person name="Goeker M."/>
        </authorList>
    </citation>
    <scope>NUCLEOTIDE SEQUENCE [LARGE SCALE GENOMIC DNA]</scope>
    <source>
        <strain evidence="2 3">DSM 23344</strain>
    </source>
</reference>
<proteinExistence type="predicted"/>
<keyword evidence="1" id="KW-0812">Transmembrane</keyword>
<protein>
    <submittedName>
        <fullName evidence="2">Putative membrane protein DUF2069</fullName>
    </submittedName>
</protein>
<accession>A0A4R2KXE7</accession>
<evidence type="ECO:0000313" key="3">
    <source>
        <dbReference type="Proteomes" id="UP000294980"/>
    </source>
</evidence>
<dbReference type="Pfam" id="PF09842">
    <property type="entry name" value="DUF2069"/>
    <property type="match status" value="1"/>
</dbReference>
<dbReference type="Proteomes" id="UP000294980">
    <property type="component" value="Unassembled WGS sequence"/>
</dbReference>
<name>A0A4R2KXE7_9GAMM</name>
<dbReference type="EMBL" id="SLWX01000006">
    <property type="protein sequence ID" value="TCO75946.1"/>
    <property type="molecule type" value="Genomic_DNA"/>
</dbReference>
<feature type="transmembrane region" description="Helical" evidence="1">
    <location>
        <begin position="65"/>
        <end position="84"/>
    </location>
</feature>
<dbReference type="OrthoDB" id="5738125at2"/>
<dbReference type="InterPro" id="IPR018643">
    <property type="entry name" value="DUF2069_membrane"/>
</dbReference>